<dbReference type="RefSeq" id="WP_133495203.1">
    <property type="nucleotide sequence ID" value="NZ_BMLU01000004.1"/>
</dbReference>
<accession>A0A4R6FSA5</accession>
<keyword evidence="3" id="KW-1133">Transmembrane helix</keyword>
<organism evidence="4 5">
    <name type="scientific">Stakelama pacifica</name>
    <dbReference type="NCBI Taxonomy" id="517720"/>
    <lineage>
        <taxon>Bacteria</taxon>
        <taxon>Pseudomonadati</taxon>
        <taxon>Pseudomonadota</taxon>
        <taxon>Alphaproteobacteria</taxon>
        <taxon>Sphingomonadales</taxon>
        <taxon>Sphingomonadaceae</taxon>
        <taxon>Stakelama</taxon>
    </lineage>
</organism>
<dbReference type="AlphaFoldDB" id="A0A4R6FSA5"/>
<evidence type="ECO:0000313" key="5">
    <source>
        <dbReference type="Proteomes" id="UP000295493"/>
    </source>
</evidence>
<keyword evidence="3" id="KW-0472">Membrane</keyword>
<reference evidence="4 5" key="1">
    <citation type="submission" date="2019-03" db="EMBL/GenBank/DDBJ databases">
        <title>Genomic Encyclopedia of Type Strains, Phase IV (KMG-IV): sequencing the most valuable type-strain genomes for metagenomic binning, comparative biology and taxonomic classification.</title>
        <authorList>
            <person name="Goeker M."/>
        </authorList>
    </citation>
    <scope>NUCLEOTIDE SEQUENCE [LARGE SCALE GENOMIC DNA]</scope>
    <source>
        <strain evidence="4 5">DSM 25059</strain>
    </source>
</reference>
<dbReference type="InterPro" id="IPR000462">
    <property type="entry name" value="CDP-OH_P_trans"/>
</dbReference>
<sequence>MSSGTVPSRLIVMGDNTTRLWGLSSYERIERLADKAGVGGPKADTTSLWADQGYAFDPLWMTHAMATPRLWVMHGDRPVLVRDEAALLPRIAGEAMLPPEGASVYRIEDRPTLYNESLRKQQQPFFEPLVPGNVARLERESYYGAYKGVTDILTKYLWPELAFHLTRLAARLRMTPNMVTVLGAIGCIAATFFFLYGHYWAGVAVGFVFMVFDTVDGKLARCTVTSSFWGNIFDHGIDLVHPPFWWVAWALGLSHHGLAYSATTFGWVTGTILIGYVVQRLIEGWFIKRFGFHIHVWRKFDSDFRLVTARRNPNMILLVGSLVFGRPDIGLILVAWWTGLSLLVHFWQVITAELQQARGEPVTSWLEG</sequence>
<feature type="transmembrane region" description="Helical" evidence="3">
    <location>
        <begin position="179"/>
        <end position="201"/>
    </location>
</feature>
<gene>
    <name evidence="4" type="ORF">EV664_104139</name>
</gene>
<comment type="similarity">
    <text evidence="2">Belongs to the CDP-alcohol phosphatidyltransferase class-I family.</text>
</comment>
<keyword evidence="3" id="KW-0812">Transmembrane</keyword>
<dbReference type="Pfam" id="PF01066">
    <property type="entry name" value="CDP-OH_P_transf"/>
    <property type="match status" value="1"/>
</dbReference>
<dbReference type="GO" id="GO:0016020">
    <property type="term" value="C:membrane"/>
    <property type="evidence" value="ECO:0007669"/>
    <property type="project" value="InterPro"/>
</dbReference>
<keyword evidence="5" id="KW-1185">Reference proteome</keyword>
<keyword evidence="1 2" id="KW-0808">Transferase</keyword>
<proteinExistence type="inferred from homology"/>
<evidence type="ECO:0000256" key="3">
    <source>
        <dbReference type="SAM" id="Phobius"/>
    </source>
</evidence>
<dbReference type="Proteomes" id="UP000295493">
    <property type="component" value="Unassembled WGS sequence"/>
</dbReference>
<dbReference type="PROSITE" id="PS00379">
    <property type="entry name" value="CDP_ALCOHOL_P_TRANSF"/>
    <property type="match status" value="1"/>
</dbReference>
<name>A0A4R6FSA5_9SPHN</name>
<dbReference type="InterPro" id="IPR048254">
    <property type="entry name" value="CDP_ALCOHOL_P_TRANSF_CS"/>
</dbReference>
<dbReference type="GO" id="GO:0016780">
    <property type="term" value="F:phosphotransferase activity, for other substituted phosphate groups"/>
    <property type="evidence" value="ECO:0007669"/>
    <property type="project" value="InterPro"/>
</dbReference>
<dbReference type="GO" id="GO:0008654">
    <property type="term" value="P:phospholipid biosynthetic process"/>
    <property type="evidence" value="ECO:0007669"/>
    <property type="project" value="InterPro"/>
</dbReference>
<protein>
    <submittedName>
        <fullName evidence="4">Phosphatidylglycerophosphate synthase</fullName>
    </submittedName>
</protein>
<dbReference type="InterPro" id="IPR043130">
    <property type="entry name" value="CDP-OH_PTrfase_TM_dom"/>
</dbReference>
<evidence type="ECO:0000313" key="4">
    <source>
        <dbReference type="EMBL" id="TDN83655.1"/>
    </source>
</evidence>
<dbReference type="Gene3D" id="1.20.120.1760">
    <property type="match status" value="1"/>
</dbReference>
<dbReference type="EMBL" id="SNWD01000004">
    <property type="protein sequence ID" value="TDN83655.1"/>
    <property type="molecule type" value="Genomic_DNA"/>
</dbReference>
<feature type="transmembrane region" description="Helical" evidence="3">
    <location>
        <begin position="315"/>
        <end position="337"/>
    </location>
</feature>
<evidence type="ECO:0000256" key="2">
    <source>
        <dbReference type="RuleBase" id="RU003750"/>
    </source>
</evidence>
<dbReference type="OrthoDB" id="8541463at2"/>
<feature type="transmembrane region" description="Helical" evidence="3">
    <location>
        <begin position="258"/>
        <end position="278"/>
    </location>
</feature>
<evidence type="ECO:0000256" key="1">
    <source>
        <dbReference type="ARBA" id="ARBA00022679"/>
    </source>
</evidence>
<comment type="caution">
    <text evidence="4">The sequence shown here is derived from an EMBL/GenBank/DDBJ whole genome shotgun (WGS) entry which is preliminary data.</text>
</comment>